<accession>A0A2K8U9P2</accession>
<evidence type="ECO:0000256" key="2">
    <source>
        <dbReference type="ARBA" id="ARBA00022840"/>
    </source>
</evidence>
<evidence type="ECO:0000256" key="1">
    <source>
        <dbReference type="ARBA" id="ARBA00022741"/>
    </source>
</evidence>
<dbReference type="PANTHER" id="PTHR32309">
    <property type="entry name" value="TYROSINE-PROTEIN KINASE"/>
    <property type="match status" value="1"/>
</dbReference>
<dbReference type="Gene3D" id="3.40.50.300">
    <property type="entry name" value="P-loop containing nucleotide triphosphate hydrolases"/>
    <property type="match status" value="1"/>
</dbReference>
<evidence type="ECO:0000313" key="3">
    <source>
        <dbReference type="EMBL" id="AUB82300.1"/>
    </source>
</evidence>
<dbReference type="KEGG" id="tsy:THSYN_15985"/>
<dbReference type="CDD" id="cd05387">
    <property type="entry name" value="BY-kinase"/>
    <property type="match status" value="1"/>
</dbReference>
<keyword evidence="2" id="KW-0067">ATP-binding</keyword>
<organism evidence="3 4">
    <name type="scientific">Candidatus Thiodictyon syntrophicum</name>
    <dbReference type="NCBI Taxonomy" id="1166950"/>
    <lineage>
        <taxon>Bacteria</taxon>
        <taxon>Pseudomonadati</taxon>
        <taxon>Pseudomonadota</taxon>
        <taxon>Gammaproteobacteria</taxon>
        <taxon>Chromatiales</taxon>
        <taxon>Chromatiaceae</taxon>
        <taxon>Thiodictyon</taxon>
    </lineage>
</organism>
<dbReference type="EMBL" id="CP020370">
    <property type="protein sequence ID" value="AUB82300.1"/>
    <property type="molecule type" value="Genomic_DNA"/>
</dbReference>
<dbReference type="Proteomes" id="UP000232638">
    <property type="component" value="Chromosome"/>
</dbReference>
<keyword evidence="4" id="KW-1185">Reference proteome</keyword>
<evidence type="ECO:0000313" key="4">
    <source>
        <dbReference type="Proteomes" id="UP000232638"/>
    </source>
</evidence>
<dbReference type="PANTHER" id="PTHR32309:SF31">
    <property type="entry name" value="CAPSULAR EXOPOLYSACCHARIDE FAMILY"/>
    <property type="match status" value="1"/>
</dbReference>
<dbReference type="AlphaFoldDB" id="A0A2K8U9P2"/>
<dbReference type="InterPro" id="IPR005702">
    <property type="entry name" value="Wzc-like_C"/>
</dbReference>
<keyword evidence="1" id="KW-0547">Nucleotide-binding</keyword>
<protein>
    <submittedName>
        <fullName evidence="3">Uncharacterized protein</fullName>
    </submittedName>
</protein>
<gene>
    <name evidence="3" type="ORF">THSYN_15985</name>
</gene>
<proteinExistence type="predicted"/>
<name>A0A2K8U9P2_9GAMM</name>
<dbReference type="InterPro" id="IPR027417">
    <property type="entry name" value="P-loop_NTPase"/>
</dbReference>
<dbReference type="SUPFAM" id="SSF52540">
    <property type="entry name" value="P-loop containing nucleoside triphosphate hydrolases"/>
    <property type="match status" value="1"/>
</dbReference>
<sequence length="217" mass="23413">MTHNEQRRRQTLEQIAEVKRILSATEYALNHKTPATLLVTSGARGEGKSLFAAALAAAAAQSGRYRVAALDLNWYQPTLHRFFGLAQTHTTQQIGEADLRDLVCQSGEDSLDILTAPSDFADQSRRHGPALTSPARLIRQARDAYDLVVIDSAAVFPTNRIMLDPVMLAGIADGVVLVILTAATPRQQVRKAQKIMEAAGANILGAVANHWPPAAQG</sequence>
<dbReference type="InterPro" id="IPR050445">
    <property type="entry name" value="Bact_polysacc_biosynth/exp"/>
</dbReference>
<reference evidence="3 4" key="1">
    <citation type="submission" date="2017-03" db="EMBL/GenBank/DDBJ databases">
        <title>Complete genome sequence of Candidatus 'Thiodictyon syntrophicum' sp. nov. strain Cad16T, a photolithoautotroph purple sulfur bacterium isolated from an alpine meromictic lake.</title>
        <authorList>
            <person name="Luedin S.M."/>
            <person name="Pothier J.F."/>
            <person name="Danza F."/>
            <person name="Storelli N."/>
            <person name="Wittwer M."/>
            <person name="Tonolla M."/>
        </authorList>
    </citation>
    <scope>NUCLEOTIDE SEQUENCE [LARGE SCALE GENOMIC DNA]</scope>
    <source>
        <strain evidence="3 4">Cad16T</strain>
    </source>
</reference>